<evidence type="ECO:0000313" key="1">
    <source>
        <dbReference type="EMBL" id="CAB4604578.1"/>
    </source>
</evidence>
<sequence>MSCDETSYQLVTSPKPAVYLGAVLFEGAHYFE</sequence>
<protein>
    <submittedName>
        <fullName evidence="1">Unannotated protein</fullName>
    </submittedName>
</protein>
<dbReference type="EMBL" id="CAEZUK010000160">
    <property type="protein sequence ID" value="CAB4604578.1"/>
    <property type="molecule type" value="Genomic_DNA"/>
</dbReference>
<organism evidence="1">
    <name type="scientific">freshwater metagenome</name>
    <dbReference type="NCBI Taxonomy" id="449393"/>
    <lineage>
        <taxon>unclassified sequences</taxon>
        <taxon>metagenomes</taxon>
        <taxon>ecological metagenomes</taxon>
    </lineage>
</organism>
<reference evidence="1" key="1">
    <citation type="submission" date="2020-05" db="EMBL/GenBank/DDBJ databases">
        <authorList>
            <person name="Chiriac C."/>
            <person name="Salcher M."/>
            <person name="Ghai R."/>
            <person name="Kavagutti S V."/>
        </authorList>
    </citation>
    <scope>NUCLEOTIDE SEQUENCE</scope>
</reference>
<accession>A0A6J6H730</accession>
<dbReference type="AlphaFoldDB" id="A0A6J6H730"/>
<name>A0A6J6H730_9ZZZZ</name>
<proteinExistence type="predicted"/>
<gene>
    <name evidence="1" type="ORF">UFOPK1820_00972</name>
</gene>